<sequence>GSAFPTASIAREQKCLWDRKKRLAICGDFCVSPNVEGAILSGLAAASKLTEMLSCL</sequence>
<feature type="non-terminal residue" evidence="1">
    <location>
        <position position="1"/>
    </location>
</feature>
<keyword evidence="2" id="KW-1185">Reference proteome</keyword>
<reference evidence="1" key="1">
    <citation type="journal article" date="2021" name="J. Hered.">
        <title>Genome Assembly of Salicaceae Populus deltoides (Eastern Cottonwood) I-69 Based on Nanopore Sequencing and Hi-C Technologies.</title>
        <authorList>
            <person name="Bai S."/>
            <person name="Wu H."/>
            <person name="Zhang J."/>
            <person name="Pan Z."/>
            <person name="Zhao W."/>
            <person name="Li Z."/>
            <person name="Tong C."/>
        </authorList>
    </citation>
    <scope>NUCLEOTIDE SEQUENCE</scope>
    <source>
        <tissue evidence="1">Leaf</tissue>
    </source>
</reference>
<dbReference type="PANTHER" id="PTHR16128:SF5">
    <property type="entry name" value="FAD_NAD(P)-BINDING OXIDOREDUCTASE FAMILY PROTEIN"/>
    <property type="match status" value="1"/>
</dbReference>
<dbReference type="Proteomes" id="UP000807159">
    <property type="component" value="Chromosome 1"/>
</dbReference>
<evidence type="ECO:0008006" key="3">
    <source>
        <dbReference type="Google" id="ProtNLM"/>
    </source>
</evidence>
<evidence type="ECO:0000313" key="1">
    <source>
        <dbReference type="EMBL" id="KAH8518083.1"/>
    </source>
</evidence>
<organism evidence="1 2">
    <name type="scientific">Populus deltoides</name>
    <name type="common">Eastern poplar</name>
    <name type="synonym">Eastern cottonwood</name>
    <dbReference type="NCBI Taxonomy" id="3696"/>
    <lineage>
        <taxon>Eukaryota</taxon>
        <taxon>Viridiplantae</taxon>
        <taxon>Streptophyta</taxon>
        <taxon>Embryophyta</taxon>
        <taxon>Tracheophyta</taxon>
        <taxon>Spermatophyta</taxon>
        <taxon>Magnoliopsida</taxon>
        <taxon>eudicotyledons</taxon>
        <taxon>Gunneridae</taxon>
        <taxon>Pentapetalae</taxon>
        <taxon>rosids</taxon>
        <taxon>fabids</taxon>
        <taxon>Malpighiales</taxon>
        <taxon>Salicaceae</taxon>
        <taxon>Saliceae</taxon>
        <taxon>Populus</taxon>
    </lineage>
</organism>
<protein>
    <recommendedName>
        <fullName evidence="3">Amine oxidase domain-containing protein</fullName>
    </recommendedName>
</protein>
<dbReference type="PANTHER" id="PTHR16128">
    <property type="entry name" value="FAD/NAD(P)-BINDING OXIDOREDUCTASE FAMILY PROTEIN"/>
    <property type="match status" value="1"/>
</dbReference>
<evidence type="ECO:0000313" key="2">
    <source>
        <dbReference type="Proteomes" id="UP000807159"/>
    </source>
</evidence>
<dbReference type="Gene3D" id="3.50.50.60">
    <property type="entry name" value="FAD/NAD(P)-binding domain"/>
    <property type="match status" value="1"/>
</dbReference>
<proteinExistence type="predicted"/>
<dbReference type="EMBL" id="JACEGQ020000001">
    <property type="protein sequence ID" value="KAH8518083.1"/>
    <property type="molecule type" value="Genomic_DNA"/>
</dbReference>
<accession>A0A8T2ZKM1</accession>
<dbReference type="AlphaFoldDB" id="A0A8T2ZKM1"/>
<dbReference type="InterPro" id="IPR036188">
    <property type="entry name" value="FAD/NAD-bd_sf"/>
</dbReference>
<name>A0A8T2ZKM1_POPDE</name>
<comment type="caution">
    <text evidence="1">The sequence shown here is derived from an EMBL/GenBank/DDBJ whole genome shotgun (WGS) entry which is preliminary data.</text>
</comment>
<gene>
    <name evidence="1" type="ORF">H0E87_000046</name>
</gene>